<evidence type="ECO:0000256" key="1">
    <source>
        <dbReference type="ARBA" id="ARBA00004141"/>
    </source>
</evidence>
<keyword evidence="4 6" id="KW-1133">Transmembrane helix</keyword>
<proteinExistence type="inferred from homology"/>
<evidence type="ECO:0000256" key="6">
    <source>
        <dbReference type="SAM" id="Phobius"/>
    </source>
</evidence>
<reference evidence="9" key="1">
    <citation type="submission" date="2016-10" db="EMBL/GenBank/DDBJ databases">
        <authorList>
            <person name="Varghese N."/>
            <person name="Submissions S."/>
        </authorList>
    </citation>
    <scope>NUCLEOTIDE SEQUENCE [LARGE SCALE GENOMIC DNA]</scope>
    <source>
        <strain evidence="9">CGMCC 4.2126</strain>
    </source>
</reference>
<dbReference type="AlphaFoldDB" id="A0A1I3NI75"/>
<evidence type="ECO:0000256" key="5">
    <source>
        <dbReference type="ARBA" id="ARBA00023136"/>
    </source>
</evidence>
<comment type="subcellular location">
    <subcellularLocation>
        <location evidence="1">Membrane</location>
        <topology evidence="1">Multi-pass membrane protein</topology>
    </subcellularLocation>
</comment>
<dbReference type="PANTHER" id="PTHR32322:SF9">
    <property type="entry name" value="AMINO-ACID METABOLITE EFFLUX PUMP-RELATED"/>
    <property type="match status" value="1"/>
</dbReference>
<dbReference type="GO" id="GO:0016020">
    <property type="term" value="C:membrane"/>
    <property type="evidence" value="ECO:0007669"/>
    <property type="project" value="UniProtKB-SubCell"/>
</dbReference>
<name>A0A1I3NI75_9ACTN</name>
<evidence type="ECO:0000259" key="7">
    <source>
        <dbReference type="Pfam" id="PF00892"/>
    </source>
</evidence>
<keyword evidence="5 6" id="KW-0472">Membrane</keyword>
<feature type="transmembrane region" description="Helical" evidence="6">
    <location>
        <begin position="148"/>
        <end position="168"/>
    </location>
</feature>
<sequence>MRPADILGIGVLASVWGTNFLLVEEALEGLNPIQIVLIRLILGAAALLLLARARRTALPRGGAVWLKLAGMGLLGQAVPWLLFAWGQQEVTGALAGVYTGLTPLMTVPVAWLLLRERPTAAEVGAAVIGFAGLAVVLAPWSGGERAPLGGQLLCLAGATCYALAYSYAGRLMRTLADGKLSLAAAQALAASAIMLPAGSGQLAHPVRLTWLIALCLALLGAGTAVAFLVNYWLIARVGPVRASLAFYLIPVVAVVAGLAARGERLNPNEALGSALILAALAALYVWERTREARPAPVPEPAETR</sequence>
<dbReference type="SUPFAM" id="SSF103481">
    <property type="entry name" value="Multidrug resistance efflux transporter EmrE"/>
    <property type="match status" value="2"/>
</dbReference>
<dbReference type="InterPro" id="IPR050638">
    <property type="entry name" value="AA-Vitamin_Transporters"/>
</dbReference>
<dbReference type="RefSeq" id="WP_177245070.1">
    <property type="nucleotide sequence ID" value="NZ_FOQY01000006.1"/>
</dbReference>
<evidence type="ECO:0000256" key="2">
    <source>
        <dbReference type="ARBA" id="ARBA00007362"/>
    </source>
</evidence>
<evidence type="ECO:0000313" key="9">
    <source>
        <dbReference type="Proteomes" id="UP000199111"/>
    </source>
</evidence>
<feature type="transmembrane region" description="Helical" evidence="6">
    <location>
        <begin position="268"/>
        <end position="286"/>
    </location>
</feature>
<accession>A0A1I3NI75</accession>
<keyword evidence="3 6" id="KW-0812">Transmembrane</keyword>
<dbReference type="EMBL" id="FOQY01000006">
    <property type="protein sequence ID" value="SFJ08845.1"/>
    <property type="molecule type" value="Genomic_DNA"/>
</dbReference>
<feature type="transmembrane region" description="Helical" evidence="6">
    <location>
        <begin position="244"/>
        <end position="262"/>
    </location>
</feature>
<feature type="transmembrane region" description="Helical" evidence="6">
    <location>
        <begin position="95"/>
        <end position="114"/>
    </location>
</feature>
<dbReference type="Proteomes" id="UP000199111">
    <property type="component" value="Unassembled WGS sequence"/>
</dbReference>
<feature type="domain" description="EamA" evidence="7">
    <location>
        <begin position="150"/>
        <end position="283"/>
    </location>
</feature>
<feature type="transmembrane region" description="Helical" evidence="6">
    <location>
        <begin position="210"/>
        <end position="232"/>
    </location>
</feature>
<feature type="transmembrane region" description="Helical" evidence="6">
    <location>
        <begin position="33"/>
        <end position="51"/>
    </location>
</feature>
<dbReference type="InterPro" id="IPR000620">
    <property type="entry name" value="EamA_dom"/>
</dbReference>
<feature type="transmembrane region" description="Helical" evidence="6">
    <location>
        <begin position="121"/>
        <end position="142"/>
    </location>
</feature>
<organism evidence="8 9">
    <name type="scientific">Streptosporangium canum</name>
    <dbReference type="NCBI Taxonomy" id="324952"/>
    <lineage>
        <taxon>Bacteria</taxon>
        <taxon>Bacillati</taxon>
        <taxon>Actinomycetota</taxon>
        <taxon>Actinomycetes</taxon>
        <taxon>Streptosporangiales</taxon>
        <taxon>Streptosporangiaceae</taxon>
        <taxon>Streptosporangium</taxon>
    </lineage>
</organism>
<protein>
    <submittedName>
        <fullName evidence="8">Permease of the drug/metabolite transporter (DMT) superfamily</fullName>
    </submittedName>
</protein>
<feature type="domain" description="EamA" evidence="7">
    <location>
        <begin position="11"/>
        <end position="137"/>
    </location>
</feature>
<dbReference type="GeneID" id="96303949"/>
<evidence type="ECO:0000256" key="4">
    <source>
        <dbReference type="ARBA" id="ARBA00022989"/>
    </source>
</evidence>
<evidence type="ECO:0000256" key="3">
    <source>
        <dbReference type="ARBA" id="ARBA00022692"/>
    </source>
</evidence>
<feature type="transmembrane region" description="Helical" evidence="6">
    <location>
        <begin position="63"/>
        <end position="83"/>
    </location>
</feature>
<dbReference type="InterPro" id="IPR037185">
    <property type="entry name" value="EmrE-like"/>
</dbReference>
<feature type="transmembrane region" description="Helical" evidence="6">
    <location>
        <begin position="180"/>
        <end position="198"/>
    </location>
</feature>
<dbReference type="PANTHER" id="PTHR32322">
    <property type="entry name" value="INNER MEMBRANE TRANSPORTER"/>
    <property type="match status" value="1"/>
</dbReference>
<evidence type="ECO:0000313" key="8">
    <source>
        <dbReference type="EMBL" id="SFJ08845.1"/>
    </source>
</evidence>
<gene>
    <name evidence="8" type="ORF">SAMN05216275_106230</name>
</gene>
<keyword evidence="9" id="KW-1185">Reference proteome</keyword>
<dbReference type="Pfam" id="PF00892">
    <property type="entry name" value="EamA"/>
    <property type="match status" value="2"/>
</dbReference>
<comment type="similarity">
    <text evidence="2">Belongs to the EamA transporter family.</text>
</comment>